<gene>
    <name evidence="1" type="ORF">P7U51_000291</name>
</gene>
<proteinExistence type="predicted"/>
<dbReference type="InterPro" id="IPR058915">
    <property type="entry name" value="AcrVA2-like"/>
</dbReference>
<comment type="caution">
    <text evidence="1">The sequence shown here is derived from an EMBL/GenBank/DDBJ whole genome shotgun (WGS) entry which is preliminary data.</text>
</comment>
<evidence type="ECO:0000313" key="1">
    <source>
        <dbReference type="EMBL" id="EMM7455852.1"/>
    </source>
</evidence>
<organism evidence="1 2">
    <name type="scientific">Citrobacter freundii</name>
    <dbReference type="NCBI Taxonomy" id="546"/>
    <lineage>
        <taxon>Bacteria</taxon>
        <taxon>Pseudomonadati</taxon>
        <taxon>Pseudomonadota</taxon>
        <taxon>Gammaproteobacteria</taxon>
        <taxon>Enterobacterales</taxon>
        <taxon>Enterobacteriaceae</taxon>
        <taxon>Citrobacter</taxon>
        <taxon>Citrobacter freundii complex</taxon>
    </lineage>
</organism>
<evidence type="ECO:0000313" key="2">
    <source>
        <dbReference type="Proteomes" id="UP001169574"/>
    </source>
</evidence>
<reference evidence="1" key="1">
    <citation type="submission" date="2024-02" db="EMBL/GenBank/DDBJ databases">
        <authorList>
            <consortium name="Clinical and Environmental Microbiology Branch: Whole genome sequencing antimicrobial resistance pathogens in the healthcare setting"/>
        </authorList>
    </citation>
    <scope>NUCLEOTIDE SEQUENCE</scope>
    <source>
        <strain evidence="1">Whole organism</strain>
    </source>
</reference>
<protein>
    <submittedName>
        <fullName evidence="1">Uncharacterized protein</fullName>
    </submittedName>
</protein>
<sequence length="342" mass="39223">MREINNQIIDPVRIADAFCRQHPQMTANIEQVRLMKGKAFPDWPYWCFLPITRWLMLFMGGQKREFTPAVWLELQKLSVLGTWRYSKGIYTPHPSLLNALAETPLSDSLPVDVFLRFSEWCIYVSTPGMCMQGEELYGFWAMVNQNDVNNDKSLYLLLNRENGLKLESFRLKTGSVNTILEDMFHEGLDASGATPETVETLKHSEYLSVYLKNQARDVGRLLSILLYICSDEPEIDSERQPGSYPARPKPVKTKKGFRLFPVNGPRTGAWVKIWGKCWRQHSLKLTSVLQPGGRFAYIYDADTGMVSGPVKETNQRHENFHITGCHHRLLAADVMRRFTDSG</sequence>
<name>A0AAN4ER30_CITFR</name>
<accession>A0AAN4ER30</accession>
<dbReference type="EMBL" id="ABLGCN030000001">
    <property type="protein sequence ID" value="EMM7455852.1"/>
    <property type="molecule type" value="Genomic_DNA"/>
</dbReference>
<dbReference type="Pfam" id="PF26125">
    <property type="entry name" value="AcrVA2-like"/>
    <property type="match status" value="1"/>
</dbReference>
<dbReference type="Proteomes" id="UP001169574">
    <property type="component" value="Unassembled WGS sequence"/>
</dbReference>
<dbReference type="AlphaFoldDB" id="A0AAN4ER30"/>